<evidence type="ECO:0000256" key="4">
    <source>
        <dbReference type="ARBA" id="ARBA00023033"/>
    </source>
</evidence>
<evidence type="ECO:0000256" key="2">
    <source>
        <dbReference type="ARBA" id="ARBA00022643"/>
    </source>
</evidence>
<dbReference type="SUPFAM" id="SSF51679">
    <property type="entry name" value="Bacterial luciferase-like"/>
    <property type="match status" value="1"/>
</dbReference>
<dbReference type="Gene3D" id="3.20.20.30">
    <property type="entry name" value="Luciferase-like domain"/>
    <property type="match status" value="1"/>
</dbReference>
<gene>
    <name evidence="6" type="ORF">NNL39_05730</name>
</gene>
<evidence type="ECO:0000256" key="1">
    <source>
        <dbReference type="ARBA" id="ARBA00022630"/>
    </source>
</evidence>
<dbReference type="InterPro" id="IPR036661">
    <property type="entry name" value="Luciferase-like_sf"/>
</dbReference>
<name>A0ABY5FZ71_9MICO</name>
<feature type="domain" description="Luciferase-like" evidence="5">
    <location>
        <begin position="6"/>
        <end position="245"/>
    </location>
</feature>
<keyword evidence="3" id="KW-0560">Oxidoreductase</keyword>
<organism evidence="6 7">
    <name type="scientific">Microcella humidisoli</name>
    <dbReference type="NCBI Taxonomy" id="2963406"/>
    <lineage>
        <taxon>Bacteria</taxon>
        <taxon>Bacillati</taxon>
        <taxon>Actinomycetota</taxon>
        <taxon>Actinomycetes</taxon>
        <taxon>Micrococcales</taxon>
        <taxon>Microbacteriaceae</taxon>
        <taxon>Microcella</taxon>
    </lineage>
</organism>
<dbReference type="PANTHER" id="PTHR42847">
    <property type="entry name" value="ALKANESULFONATE MONOOXYGENASE"/>
    <property type="match status" value="1"/>
</dbReference>
<dbReference type="Pfam" id="PF00296">
    <property type="entry name" value="Bac_luciferase"/>
    <property type="match status" value="1"/>
</dbReference>
<dbReference type="PANTHER" id="PTHR42847:SF4">
    <property type="entry name" value="ALKANESULFONATE MONOOXYGENASE-RELATED"/>
    <property type="match status" value="1"/>
</dbReference>
<dbReference type="RefSeq" id="WP_255160731.1">
    <property type="nucleotide sequence ID" value="NZ_CP101497.1"/>
</dbReference>
<evidence type="ECO:0000313" key="7">
    <source>
        <dbReference type="Proteomes" id="UP001060039"/>
    </source>
</evidence>
<evidence type="ECO:0000313" key="6">
    <source>
        <dbReference type="EMBL" id="UTT63599.1"/>
    </source>
</evidence>
<dbReference type="EMBL" id="CP101497">
    <property type="protein sequence ID" value="UTT63599.1"/>
    <property type="molecule type" value="Genomic_DNA"/>
</dbReference>
<keyword evidence="7" id="KW-1185">Reference proteome</keyword>
<keyword evidence="4" id="KW-0503">Monooxygenase</keyword>
<dbReference type="InterPro" id="IPR050172">
    <property type="entry name" value="SsuD_RutA_monooxygenase"/>
</dbReference>
<keyword evidence="2" id="KW-0288">FMN</keyword>
<dbReference type="InterPro" id="IPR011251">
    <property type="entry name" value="Luciferase-like_dom"/>
</dbReference>
<accession>A0ABY5FZ71</accession>
<keyword evidence="1" id="KW-0285">Flavoprotein</keyword>
<protein>
    <submittedName>
        <fullName evidence="6">LLM class F420-dependent oxidoreductase</fullName>
    </submittedName>
</protein>
<proteinExistence type="predicted"/>
<dbReference type="NCBIfam" id="TIGR03560">
    <property type="entry name" value="F420_Rv1855c"/>
    <property type="match status" value="1"/>
</dbReference>
<dbReference type="InterPro" id="IPR019952">
    <property type="entry name" value="F420_OxRdatse_Rv1855c_pred"/>
</dbReference>
<reference evidence="6" key="1">
    <citation type="submission" date="2022-07" db="EMBL/GenBank/DDBJ databases">
        <title>Taxonomic analysis of Microcella humidisoli nov. sp., isolated from riverside soil.</title>
        <authorList>
            <person name="Molina K.M."/>
            <person name="Kim S.B."/>
        </authorList>
    </citation>
    <scope>NUCLEOTIDE SEQUENCE</scope>
    <source>
        <strain evidence="6">MMS21-STM10</strain>
    </source>
</reference>
<evidence type="ECO:0000259" key="5">
    <source>
        <dbReference type="Pfam" id="PF00296"/>
    </source>
</evidence>
<evidence type="ECO:0000256" key="3">
    <source>
        <dbReference type="ARBA" id="ARBA00023002"/>
    </source>
</evidence>
<dbReference type="Proteomes" id="UP001060039">
    <property type="component" value="Chromosome"/>
</dbReference>
<sequence>MQYCIFTEPQQGATYDTIVAHAQRAEALGFHAWFRSDHYLVMGDGDGLPGPTDAWTTLAALARETSTIRLGTLVSSATHRHPGILAVQVAQVDQMSGGRAEFGLGTGWYAREHEAFGIPFPDKRFGMLEEQLAIVTGYWATPDGATFSFEGDHYRLVDVPALPKIVQERMPVIVGGGGPRKTPQLAARYATEFNIGFRTLEGFAEVLDNVRAVCEEEERDPATLTMSAAWPTVVGRDAAEIARRCAAVGIDPDSDHGERLVGTPADVVDRLGALRELGVDRVYLQTVDMTDLEHLDLIAADVLPHLT</sequence>